<organism evidence="1 2">
    <name type="scientific">Paenibacillus lautus</name>
    <name type="common">Bacillus lautus</name>
    <dbReference type="NCBI Taxonomy" id="1401"/>
    <lineage>
        <taxon>Bacteria</taxon>
        <taxon>Bacillati</taxon>
        <taxon>Bacillota</taxon>
        <taxon>Bacilli</taxon>
        <taxon>Bacillales</taxon>
        <taxon>Paenibacillaceae</taxon>
        <taxon>Paenibacillus</taxon>
    </lineage>
</organism>
<protein>
    <submittedName>
        <fullName evidence="1">Uncharacterized protein</fullName>
    </submittedName>
</protein>
<dbReference type="Proteomes" id="UP000187074">
    <property type="component" value="Unassembled WGS sequence"/>
</dbReference>
<proteinExistence type="predicted"/>
<dbReference type="EMBL" id="MRTF01000011">
    <property type="protein sequence ID" value="OME89111.1"/>
    <property type="molecule type" value="Genomic_DNA"/>
</dbReference>
<dbReference type="RefSeq" id="WP_076325528.1">
    <property type="nucleotide sequence ID" value="NZ_MRTF01000011.1"/>
</dbReference>
<evidence type="ECO:0000313" key="1">
    <source>
        <dbReference type="EMBL" id="OME89111.1"/>
    </source>
</evidence>
<gene>
    <name evidence="1" type="ORF">BK123_27455</name>
</gene>
<evidence type="ECO:0000313" key="2">
    <source>
        <dbReference type="Proteomes" id="UP000187074"/>
    </source>
</evidence>
<comment type="caution">
    <text evidence="1">The sequence shown here is derived from an EMBL/GenBank/DDBJ whole genome shotgun (WGS) entry which is preliminary data.</text>
</comment>
<name>A0A1R1AUM8_PAELA</name>
<sequence>MNKPSNETTNLNPEFTPQEKIREEKMDQLKQLAPTNSNFNEINSNEISLRAAVLTYNIEKLSAGNTITSINSFKLPAGSKPTLTLVQYPYSGGNGTVKAFYTLVNVDTGNEISDSVIVNKNYTHTNYSYTFSNVPAGTYKVRIYNYEADVFGGSVDMMGNGYITL</sequence>
<dbReference type="AlphaFoldDB" id="A0A1R1AUM8"/>
<accession>A0A1R1AUM8</accession>
<reference evidence="1 2" key="1">
    <citation type="submission" date="2016-11" db="EMBL/GenBank/DDBJ databases">
        <title>Paenibacillus species isolates.</title>
        <authorList>
            <person name="Beno S.M."/>
        </authorList>
    </citation>
    <scope>NUCLEOTIDE SEQUENCE [LARGE SCALE GENOMIC DNA]</scope>
    <source>
        <strain evidence="1 2">FSL F4-0100</strain>
    </source>
</reference>